<dbReference type="AlphaFoldDB" id="A0A1R3GS11"/>
<proteinExistence type="predicted"/>
<dbReference type="OrthoDB" id="10257697at2759"/>
<evidence type="ECO:0000256" key="1">
    <source>
        <dbReference type="SAM" id="MobiDB-lite"/>
    </source>
</evidence>
<sequence>MEAKQPSCNSRWSQDDGGERPFEIALTGKMSKRCGVPALMKINLASQDWRSIMGVIILPRDAEFRS</sequence>
<evidence type="ECO:0000313" key="2">
    <source>
        <dbReference type="EMBL" id="OMO60851.1"/>
    </source>
</evidence>
<evidence type="ECO:0000313" key="3">
    <source>
        <dbReference type="Proteomes" id="UP000187203"/>
    </source>
</evidence>
<comment type="caution">
    <text evidence="2">The sequence shown here is derived from an EMBL/GenBank/DDBJ whole genome shotgun (WGS) entry which is preliminary data.</text>
</comment>
<protein>
    <submittedName>
        <fullName evidence="2">Uncharacterized protein</fullName>
    </submittedName>
</protein>
<dbReference type="EMBL" id="AWUE01021814">
    <property type="protein sequence ID" value="OMO60851.1"/>
    <property type="molecule type" value="Genomic_DNA"/>
</dbReference>
<organism evidence="2 3">
    <name type="scientific">Corchorus olitorius</name>
    <dbReference type="NCBI Taxonomy" id="93759"/>
    <lineage>
        <taxon>Eukaryota</taxon>
        <taxon>Viridiplantae</taxon>
        <taxon>Streptophyta</taxon>
        <taxon>Embryophyta</taxon>
        <taxon>Tracheophyta</taxon>
        <taxon>Spermatophyta</taxon>
        <taxon>Magnoliopsida</taxon>
        <taxon>eudicotyledons</taxon>
        <taxon>Gunneridae</taxon>
        <taxon>Pentapetalae</taxon>
        <taxon>rosids</taxon>
        <taxon>malvids</taxon>
        <taxon>Malvales</taxon>
        <taxon>Malvaceae</taxon>
        <taxon>Grewioideae</taxon>
        <taxon>Apeibeae</taxon>
        <taxon>Corchorus</taxon>
    </lineage>
</organism>
<dbReference type="Proteomes" id="UP000187203">
    <property type="component" value="Unassembled WGS sequence"/>
</dbReference>
<accession>A0A1R3GS11</accession>
<name>A0A1R3GS11_9ROSI</name>
<keyword evidence="3" id="KW-1185">Reference proteome</keyword>
<feature type="compositionally biased region" description="Polar residues" evidence="1">
    <location>
        <begin position="1"/>
        <end position="12"/>
    </location>
</feature>
<gene>
    <name evidence="2" type="ORF">COLO4_33717</name>
</gene>
<reference evidence="3" key="1">
    <citation type="submission" date="2013-09" db="EMBL/GenBank/DDBJ databases">
        <title>Corchorus olitorius genome sequencing.</title>
        <authorList>
            <person name="Alam M."/>
            <person name="Haque M.S."/>
            <person name="Islam M.S."/>
            <person name="Emdad E.M."/>
            <person name="Islam M.M."/>
            <person name="Ahmed B."/>
            <person name="Halim A."/>
            <person name="Hossen Q.M.M."/>
            <person name="Hossain M.Z."/>
            <person name="Ahmed R."/>
            <person name="Khan M.M."/>
            <person name="Islam R."/>
            <person name="Rashid M.M."/>
            <person name="Khan S.A."/>
            <person name="Rahman M.S."/>
            <person name="Alam M."/>
            <person name="Yahiya A.S."/>
            <person name="Khan M.S."/>
            <person name="Azam M.S."/>
            <person name="Haque T."/>
            <person name="Lashkar M.Z.H."/>
            <person name="Akhand A.I."/>
            <person name="Morshed G."/>
            <person name="Roy S."/>
            <person name="Uddin K.S."/>
            <person name="Rabeya T."/>
            <person name="Hossain A.S."/>
            <person name="Chowdhury A."/>
            <person name="Snigdha A.R."/>
            <person name="Mortoza M.S."/>
            <person name="Matin S.A."/>
            <person name="Hoque S.M.E."/>
            <person name="Islam M.K."/>
            <person name="Roy D.K."/>
            <person name="Haider R."/>
            <person name="Moosa M.M."/>
            <person name="Elias S.M."/>
            <person name="Hasan A.M."/>
            <person name="Jahan S."/>
            <person name="Shafiuddin M."/>
            <person name="Mahmood N."/>
            <person name="Shommy N.S."/>
        </authorList>
    </citation>
    <scope>NUCLEOTIDE SEQUENCE [LARGE SCALE GENOMIC DNA]</scope>
    <source>
        <strain evidence="3">cv. O-4</strain>
    </source>
</reference>
<feature type="region of interest" description="Disordered" evidence="1">
    <location>
        <begin position="1"/>
        <end position="20"/>
    </location>
</feature>